<organism evidence="8 9">
    <name type="scientific">Blastopirellula retiformator</name>
    <dbReference type="NCBI Taxonomy" id="2527970"/>
    <lineage>
        <taxon>Bacteria</taxon>
        <taxon>Pseudomonadati</taxon>
        <taxon>Planctomycetota</taxon>
        <taxon>Planctomycetia</taxon>
        <taxon>Pirellulales</taxon>
        <taxon>Pirellulaceae</taxon>
        <taxon>Blastopirellula</taxon>
    </lineage>
</organism>
<dbReference type="AlphaFoldDB" id="A0A5C5V0X3"/>
<feature type="transmembrane region" description="Helical" evidence="6">
    <location>
        <begin position="401"/>
        <end position="425"/>
    </location>
</feature>
<dbReference type="PANTHER" id="PTHR43289:SF6">
    <property type="entry name" value="SERINE_THREONINE-PROTEIN KINASE NEKL-3"/>
    <property type="match status" value="1"/>
</dbReference>
<keyword evidence="2 5" id="KW-0547">Nucleotide-binding</keyword>
<dbReference type="InterPro" id="IPR011990">
    <property type="entry name" value="TPR-like_helical_dom_sf"/>
</dbReference>
<dbReference type="Pfam" id="PF00069">
    <property type="entry name" value="Pkinase"/>
    <property type="match status" value="1"/>
</dbReference>
<evidence type="ECO:0000256" key="4">
    <source>
        <dbReference type="ARBA" id="ARBA00022840"/>
    </source>
</evidence>
<dbReference type="Gene3D" id="1.25.40.10">
    <property type="entry name" value="Tetratricopeptide repeat domain"/>
    <property type="match status" value="1"/>
</dbReference>
<name>A0A5C5V0X3_9BACT</name>
<dbReference type="InterPro" id="IPR017441">
    <property type="entry name" value="Protein_kinase_ATP_BS"/>
</dbReference>
<dbReference type="InterPro" id="IPR011009">
    <property type="entry name" value="Kinase-like_dom_sf"/>
</dbReference>
<keyword evidence="6" id="KW-0812">Transmembrane</keyword>
<dbReference type="InterPro" id="IPR008271">
    <property type="entry name" value="Ser/Thr_kinase_AS"/>
</dbReference>
<evidence type="ECO:0000256" key="6">
    <source>
        <dbReference type="SAM" id="Phobius"/>
    </source>
</evidence>
<dbReference type="InterPro" id="IPR000719">
    <property type="entry name" value="Prot_kinase_dom"/>
</dbReference>
<dbReference type="Proteomes" id="UP000318878">
    <property type="component" value="Unassembled WGS sequence"/>
</dbReference>
<keyword evidence="6" id="KW-0472">Membrane</keyword>
<dbReference type="RefSeq" id="WP_146433774.1">
    <property type="nucleotide sequence ID" value="NZ_SJPF01000004.1"/>
</dbReference>
<dbReference type="PROSITE" id="PS00107">
    <property type="entry name" value="PROTEIN_KINASE_ATP"/>
    <property type="match status" value="1"/>
</dbReference>
<feature type="binding site" evidence="5">
    <location>
        <position position="114"/>
    </location>
    <ligand>
        <name>ATP</name>
        <dbReference type="ChEBI" id="CHEBI:30616"/>
    </ligand>
</feature>
<reference evidence="8 9" key="1">
    <citation type="submission" date="2019-02" db="EMBL/GenBank/DDBJ databases">
        <title>Deep-cultivation of Planctomycetes and their phenomic and genomic characterization uncovers novel biology.</title>
        <authorList>
            <person name="Wiegand S."/>
            <person name="Jogler M."/>
            <person name="Boedeker C."/>
            <person name="Pinto D."/>
            <person name="Vollmers J."/>
            <person name="Rivas-Marin E."/>
            <person name="Kohn T."/>
            <person name="Peeters S.H."/>
            <person name="Heuer A."/>
            <person name="Rast P."/>
            <person name="Oberbeckmann S."/>
            <person name="Bunk B."/>
            <person name="Jeske O."/>
            <person name="Meyerdierks A."/>
            <person name="Storesund J.E."/>
            <person name="Kallscheuer N."/>
            <person name="Luecker S."/>
            <person name="Lage O.M."/>
            <person name="Pohl T."/>
            <person name="Merkel B.J."/>
            <person name="Hornburger P."/>
            <person name="Mueller R.-W."/>
            <person name="Bruemmer F."/>
            <person name="Labrenz M."/>
            <person name="Spormann A.M."/>
            <person name="Op Den Camp H."/>
            <person name="Overmann J."/>
            <person name="Amann R."/>
            <person name="Jetten M.S.M."/>
            <person name="Mascher T."/>
            <person name="Medema M.H."/>
            <person name="Devos D.P."/>
            <person name="Kaster A.-K."/>
            <person name="Ovreas L."/>
            <person name="Rohde M."/>
            <person name="Galperin M.Y."/>
            <person name="Jogler C."/>
        </authorList>
    </citation>
    <scope>NUCLEOTIDE SEQUENCE [LARGE SCALE GENOMIC DNA]</scope>
    <source>
        <strain evidence="8 9">Enr8</strain>
    </source>
</reference>
<dbReference type="CDD" id="cd14014">
    <property type="entry name" value="STKc_PknB_like"/>
    <property type="match status" value="1"/>
</dbReference>
<dbReference type="OrthoDB" id="258731at2"/>
<dbReference type="SUPFAM" id="SSF48452">
    <property type="entry name" value="TPR-like"/>
    <property type="match status" value="1"/>
</dbReference>
<dbReference type="SMART" id="SM00220">
    <property type="entry name" value="S_TKc"/>
    <property type="match status" value="1"/>
</dbReference>
<evidence type="ECO:0000313" key="9">
    <source>
        <dbReference type="Proteomes" id="UP000318878"/>
    </source>
</evidence>
<protein>
    <submittedName>
        <fullName evidence="8">Serine/threonine-protein kinase Pkn1</fullName>
        <ecNumber evidence="8">2.7.11.1</ecNumber>
    </submittedName>
</protein>
<dbReference type="Gene3D" id="3.30.200.20">
    <property type="entry name" value="Phosphorylase Kinase, domain 1"/>
    <property type="match status" value="1"/>
</dbReference>
<dbReference type="GO" id="GO:0004674">
    <property type="term" value="F:protein serine/threonine kinase activity"/>
    <property type="evidence" value="ECO:0007669"/>
    <property type="project" value="UniProtKB-EC"/>
</dbReference>
<dbReference type="SUPFAM" id="SSF56112">
    <property type="entry name" value="Protein kinase-like (PK-like)"/>
    <property type="match status" value="1"/>
</dbReference>
<dbReference type="EC" id="2.7.11.1" evidence="8"/>
<dbReference type="PROSITE" id="PS00108">
    <property type="entry name" value="PROTEIN_KINASE_ST"/>
    <property type="match status" value="1"/>
</dbReference>
<dbReference type="Gene3D" id="1.10.510.10">
    <property type="entry name" value="Transferase(Phosphotransferase) domain 1"/>
    <property type="match status" value="1"/>
</dbReference>
<keyword evidence="9" id="KW-1185">Reference proteome</keyword>
<keyword evidence="1 8" id="KW-0808">Transferase</keyword>
<evidence type="ECO:0000256" key="5">
    <source>
        <dbReference type="PROSITE-ProRule" id="PRU10141"/>
    </source>
</evidence>
<dbReference type="GO" id="GO:0005524">
    <property type="term" value="F:ATP binding"/>
    <property type="evidence" value="ECO:0007669"/>
    <property type="project" value="UniProtKB-UniRule"/>
</dbReference>
<evidence type="ECO:0000256" key="1">
    <source>
        <dbReference type="ARBA" id="ARBA00022679"/>
    </source>
</evidence>
<evidence type="ECO:0000256" key="3">
    <source>
        <dbReference type="ARBA" id="ARBA00022777"/>
    </source>
</evidence>
<sequence length="690" mass="77656">MSLSDDAIFSGALEQPTLQGQESFVRTICEGNPVRCQRILKLLNAHRDLDADNGSGFILDNPHDAFESLLQVGDLAVGSEIGPFRVLGKLGEGGMGVVYAAEQVTPIHRKVALKLLKPGMDSHRLLARFEIERQVLEQMRHPGITGVLDAGVQENGRPYFAMELVEDAQSITQYCNSQKLSLQDRMRLMTEVAQIVQHAHQRGVIHRDLKPSNILITMMDDRPAPKVIDFGIAKMLSGTQGHHKDATIAGERFGTPAYMAPEQALGGVDGIDVRADVYSLGAILHELFCGSPPIRSTNSSHSWTAENYWESDFPRLSDDLSEEVAKQRSTTVQSLSQDLHGEPGWIIRKALSKDRETRYQSVADFQRDIEYFLANKPIMAAKPTLMYRAGKFVKRNRGLSAISAFALLTIVVAATISTCFALRAIRAERDAKRRLEQTLKAQKELVEQRDLAEVALRDSKALSRTSRLLWISELAAADYLQHYFQVRVEDPDATPYPIESNILVEPDERLVLKGNWEWVTRTFRRYEVLESNLENNQTTGELHQEGRFGDSLEMEDLPGRLGADQASINELEGQLLFQELLLRHIRQSFTNDDVFIAEILNNCALKSIDLKNYKKAQEYLQESIQIWKRHDNRQAYVIQAQLFLADCLRRDQRPEEAAKVLSNAVSELDQMDPSDEVTIGLRALASEVTH</sequence>
<evidence type="ECO:0000259" key="7">
    <source>
        <dbReference type="PROSITE" id="PS50011"/>
    </source>
</evidence>
<proteinExistence type="predicted"/>
<keyword evidence="3 8" id="KW-0418">Kinase</keyword>
<evidence type="ECO:0000256" key="2">
    <source>
        <dbReference type="ARBA" id="ARBA00022741"/>
    </source>
</evidence>
<dbReference type="PANTHER" id="PTHR43289">
    <property type="entry name" value="MITOGEN-ACTIVATED PROTEIN KINASE KINASE KINASE 20-RELATED"/>
    <property type="match status" value="1"/>
</dbReference>
<accession>A0A5C5V0X3</accession>
<dbReference type="PROSITE" id="PS50011">
    <property type="entry name" value="PROTEIN_KINASE_DOM"/>
    <property type="match status" value="1"/>
</dbReference>
<evidence type="ECO:0000313" key="8">
    <source>
        <dbReference type="EMBL" id="TWT31570.1"/>
    </source>
</evidence>
<keyword evidence="4 5" id="KW-0067">ATP-binding</keyword>
<dbReference type="EMBL" id="SJPF01000004">
    <property type="protein sequence ID" value="TWT31570.1"/>
    <property type="molecule type" value="Genomic_DNA"/>
</dbReference>
<comment type="caution">
    <text evidence="8">The sequence shown here is derived from an EMBL/GenBank/DDBJ whole genome shotgun (WGS) entry which is preliminary data.</text>
</comment>
<keyword evidence="6" id="KW-1133">Transmembrane helix</keyword>
<gene>
    <name evidence="8" type="primary">pkn1_4</name>
    <name evidence="8" type="ORF">Enr8_34920</name>
</gene>
<feature type="domain" description="Protein kinase" evidence="7">
    <location>
        <begin position="84"/>
        <end position="373"/>
    </location>
</feature>